<sequence>MAFVAGPISSSFVNRWGCRPVTIAGAILATVCMIISVYAQNVITLCITIGIGTGVGFGLIYLPAIVSVTTYFEKKRSMATGIAVCGSGLGTFIFAPFITILKEEYGWRGSLLIISSLVLNCVIFGAFFRPLEPEKLDDDKSAITLKASAAHSDIHISEHNLYKLDVKTNGDGSQIHRPRSMGHFSIPRGTRLEQNGNIPVIKQESDFARLALSQPMLTQSESNYYRNNSAKQHYGSQNFRRHGPIDRIDVFYQGSLMNIPSYRSRLDLKHGEDELFVQRRPSTYSYRRRAAVEEEDEPATTVCGFVPCSQETKDTLNEMLDFSLFQDVIFILFTVSNFLTSVGFNIPYVYIVPRAKVLGLTDNEGGALLSIIGAANTLGRIVLATALSAFCNSFYTLALYCSVFGFTIGAYVGLTSVILVDLLGLDKLTNAFGLLLLFQGIASLLGPPLAGNLFDYSNSYNPGFYLGGISIALSGVILFAIPWIQAEQKKHKQKQAIVNI</sequence>
<feature type="transmembrane region" description="Helical" evidence="2">
    <location>
        <begin position="21"/>
        <end position="39"/>
    </location>
</feature>
<evidence type="ECO:0000259" key="3">
    <source>
        <dbReference type="PROSITE" id="PS50850"/>
    </source>
</evidence>
<dbReference type="Gene3D" id="1.20.1250.20">
    <property type="entry name" value="MFS general substrate transporter like domains"/>
    <property type="match status" value="2"/>
</dbReference>
<comment type="subcellular location">
    <subcellularLocation>
        <location evidence="1">Membrane</location>
        <topology evidence="1">Multi-pass membrane protein</topology>
    </subcellularLocation>
</comment>
<keyword evidence="2" id="KW-0472">Membrane</keyword>
<dbReference type="Proteomes" id="UP001154078">
    <property type="component" value="Chromosome 5"/>
</dbReference>
<evidence type="ECO:0000256" key="1">
    <source>
        <dbReference type="ARBA" id="ARBA00004141"/>
    </source>
</evidence>
<feature type="transmembrane region" description="Helical" evidence="2">
    <location>
        <begin position="397"/>
        <end position="420"/>
    </location>
</feature>
<feature type="transmembrane region" description="Helical" evidence="2">
    <location>
        <begin position="78"/>
        <end position="101"/>
    </location>
</feature>
<keyword evidence="2" id="KW-0812">Transmembrane</keyword>
<evidence type="ECO:0000256" key="2">
    <source>
        <dbReference type="SAM" id="Phobius"/>
    </source>
</evidence>
<feature type="domain" description="Major facilitator superfamily (MFS) profile" evidence="3">
    <location>
        <begin position="1"/>
        <end position="133"/>
    </location>
</feature>
<organism evidence="4 5">
    <name type="scientific">Brassicogethes aeneus</name>
    <name type="common">Rape pollen beetle</name>
    <name type="synonym">Meligethes aeneus</name>
    <dbReference type="NCBI Taxonomy" id="1431903"/>
    <lineage>
        <taxon>Eukaryota</taxon>
        <taxon>Metazoa</taxon>
        <taxon>Ecdysozoa</taxon>
        <taxon>Arthropoda</taxon>
        <taxon>Hexapoda</taxon>
        <taxon>Insecta</taxon>
        <taxon>Pterygota</taxon>
        <taxon>Neoptera</taxon>
        <taxon>Endopterygota</taxon>
        <taxon>Coleoptera</taxon>
        <taxon>Polyphaga</taxon>
        <taxon>Cucujiformia</taxon>
        <taxon>Nitidulidae</taxon>
        <taxon>Meligethinae</taxon>
        <taxon>Brassicogethes</taxon>
    </lineage>
</organism>
<feature type="transmembrane region" description="Helical" evidence="2">
    <location>
        <begin position="432"/>
        <end position="451"/>
    </location>
</feature>
<dbReference type="InterPro" id="IPR050327">
    <property type="entry name" value="Proton-linked_MCT"/>
</dbReference>
<reference evidence="4" key="1">
    <citation type="submission" date="2021-12" db="EMBL/GenBank/DDBJ databases">
        <authorList>
            <person name="King R."/>
        </authorList>
    </citation>
    <scope>NUCLEOTIDE SEQUENCE</scope>
</reference>
<protein>
    <recommendedName>
        <fullName evidence="3">Major facilitator superfamily (MFS) profile domain-containing protein</fullName>
    </recommendedName>
</protein>
<dbReference type="OrthoDB" id="6499973at2759"/>
<dbReference type="EMBL" id="OV121136">
    <property type="protein sequence ID" value="CAH0556449.1"/>
    <property type="molecule type" value="Genomic_DNA"/>
</dbReference>
<dbReference type="InterPro" id="IPR020846">
    <property type="entry name" value="MFS_dom"/>
</dbReference>
<feature type="transmembrane region" description="Helical" evidence="2">
    <location>
        <begin position="463"/>
        <end position="484"/>
    </location>
</feature>
<feature type="transmembrane region" description="Helical" evidence="2">
    <location>
        <begin position="45"/>
        <end position="66"/>
    </location>
</feature>
<accession>A0A9P0B6K4</accession>
<name>A0A9P0B6K4_BRAAE</name>
<dbReference type="GO" id="GO:0008028">
    <property type="term" value="F:monocarboxylic acid transmembrane transporter activity"/>
    <property type="evidence" value="ECO:0007669"/>
    <property type="project" value="TreeGrafter"/>
</dbReference>
<dbReference type="PANTHER" id="PTHR11360">
    <property type="entry name" value="MONOCARBOXYLATE TRANSPORTER"/>
    <property type="match status" value="1"/>
</dbReference>
<evidence type="ECO:0000313" key="4">
    <source>
        <dbReference type="EMBL" id="CAH0556449.1"/>
    </source>
</evidence>
<dbReference type="InterPro" id="IPR036259">
    <property type="entry name" value="MFS_trans_sf"/>
</dbReference>
<evidence type="ECO:0000313" key="5">
    <source>
        <dbReference type="Proteomes" id="UP001154078"/>
    </source>
</evidence>
<dbReference type="CDD" id="cd17352">
    <property type="entry name" value="MFS_MCT_SLC16"/>
    <property type="match status" value="1"/>
</dbReference>
<feature type="transmembrane region" description="Helical" evidence="2">
    <location>
        <begin position="107"/>
        <end position="128"/>
    </location>
</feature>
<feature type="transmembrane region" description="Helical" evidence="2">
    <location>
        <begin position="328"/>
        <end position="351"/>
    </location>
</feature>
<dbReference type="InterPro" id="IPR011701">
    <property type="entry name" value="MFS"/>
</dbReference>
<keyword evidence="2" id="KW-1133">Transmembrane helix</keyword>
<dbReference type="PANTHER" id="PTHR11360:SF284">
    <property type="entry name" value="EG:103B4.3 PROTEIN-RELATED"/>
    <property type="match status" value="1"/>
</dbReference>
<keyword evidence="5" id="KW-1185">Reference proteome</keyword>
<gene>
    <name evidence="4" type="ORF">MELIAE_LOCUS7386</name>
</gene>
<proteinExistence type="predicted"/>
<dbReference type="AlphaFoldDB" id="A0A9P0B6K4"/>
<dbReference type="GO" id="GO:0016020">
    <property type="term" value="C:membrane"/>
    <property type="evidence" value="ECO:0007669"/>
    <property type="project" value="UniProtKB-SubCell"/>
</dbReference>
<dbReference type="Pfam" id="PF07690">
    <property type="entry name" value="MFS_1"/>
    <property type="match status" value="2"/>
</dbReference>
<dbReference type="SUPFAM" id="SSF103473">
    <property type="entry name" value="MFS general substrate transporter"/>
    <property type="match status" value="1"/>
</dbReference>
<dbReference type="PROSITE" id="PS50850">
    <property type="entry name" value="MFS"/>
    <property type="match status" value="1"/>
</dbReference>